<proteinExistence type="predicted"/>
<dbReference type="AlphaFoldDB" id="A0ABD7JRK1"/>
<evidence type="ECO:0008006" key="3">
    <source>
        <dbReference type="Google" id="ProtNLM"/>
    </source>
</evidence>
<gene>
    <name evidence="1" type="ORF">DY940_33515</name>
</gene>
<sequence length="846" mass="94695">MNLPRTFDAWERQLVDYFLRVGPDGDASPIRAFEVTPRTLALACGAPPESEPNVEEAFRRMLSVDPLLMNSLRLGSQRFEKLDVPNCFSYLAFTLLIDSLLEGNTTQSGEFRLKLMKWLGIKTPFSDLRGVALMWESLVRWLDERIQAGQPFRRLILPDPGHWSQIGYSRRLSFPSKPDLRLLANFCREHPEALRNPRVSITAFERVLTDSRASWGLHRAFDEFRCAYYLQRRALGSFPFWRLLEHASTLTGRPARSSVTIEMLFDMDKRALFFACRREDGEAEPFTSLSEALVFAGADHSENLATAAALGIVFFRLVGAGRWRAEADANDSAFGLHVAVAERHRRKIGNRLGDLSGSNSWAITTQPLTLEAIKDALKAAKLLSPQQERIVRPLLSGGVRSDGVWLGRPRFLPTLESDTSDYVIRDALPCVTDVPLKIDQGQLIATRPVEGCFFIQPTLLRDEEHAPWSIRLQFVSNAFPHEALEGARYKLPPLLDWMPRVSDRLEVSTKATLAWEADEPACADLLEAVYASGRSGWEETQIISLLGCADVAMSPWHLLRSLRDAGIVEPRLRAGWKGRTWTLREPSIIEAHQGGQKLALAEGALCARMVDAFKQAVEGFGGTPFRRLGATSWAVPLVGAKGVQAKALAEFLGWRFVAEPATPTEKPLAFVETRHQALHYKQADSWSWSVGRFLSGGCIEEGVRLVRLTHLGERDHDVYRVEHNSCVFHYLSRTAAIASAHALAQMPLFDWRPEEEVIALMGHEGGLPDALATEVRRRMLRNGGPRGVEYFYPVNNEVVRWLAGRLPGCIAGLAEGEIRGAPTLISLSRRSTGRLRLQWRNGKTSL</sequence>
<accession>A0ABD7JRK1</accession>
<name>A0ABD7JRK1_PSEAI</name>
<organism evidence="1 2">
    <name type="scientific">Pseudomonas aeruginosa</name>
    <dbReference type="NCBI Taxonomy" id="287"/>
    <lineage>
        <taxon>Bacteria</taxon>
        <taxon>Pseudomonadati</taxon>
        <taxon>Pseudomonadota</taxon>
        <taxon>Gammaproteobacteria</taxon>
        <taxon>Pseudomonadales</taxon>
        <taxon>Pseudomonadaceae</taxon>
        <taxon>Pseudomonas</taxon>
    </lineage>
</organism>
<dbReference type="Proteomes" id="UP000276985">
    <property type="component" value="Unassembled WGS sequence"/>
</dbReference>
<protein>
    <recommendedName>
        <fullName evidence="3">Helicase XPB/Ssl2 N-terminal domain-containing protein</fullName>
    </recommendedName>
</protein>
<evidence type="ECO:0000313" key="1">
    <source>
        <dbReference type="EMBL" id="RTS38451.1"/>
    </source>
</evidence>
<comment type="caution">
    <text evidence="1">The sequence shown here is derived from an EMBL/GenBank/DDBJ whole genome shotgun (WGS) entry which is preliminary data.</text>
</comment>
<evidence type="ECO:0000313" key="2">
    <source>
        <dbReference type="Proteomes" id="UP000276985"/>
    </source>
</evidence>
<reference evidence="1 2" key="1">
    <citation type="submission" date="2018-12" db="EMBL/GenBank/DDBJ databases">
        <title>Pseudomonas aeruginosa Diversity Panel.</title>
        <authorList>
            <person name="Snesrud E."/>
            <person name="Mcgann P."/>
        </authorList>
    </citation>
    <scope>NUCLEOTIDE SEQUENCE [LARGE SCALE GENOMIC DNA]</scope>
    <source>
        <strain evidence="1 2">MRSN6241</strain>
    </source>
</reference>
<dbReference type="EMBL" id="RXTL01000064">
    <property type="protein sequence ID" value="RTS38451.1"/>
    <property type="molecule type" value="Genomic_DNA"/>
</dbReference>
<dbReference type="RefSeq" id="WP_058167333.1">
    <property type="nucleotide sequence ID" value="NZ_JACGTM010000014.1"/>
</dbReference>